<protein>
    <submittedName>
        <fullName evidence="5">Segregation and condensation protein B</fullName>
    </submittedName>
</protein>
<evidence type="ECO:0000313" key="6">
    <source>
        <dbReference type="Proteomes" id="UP000242999"/>
    </source>
</evidence>
<dbReference type="Pfam" id="PF04079">
    <property type="entry name" value="SMC_ScpB"/>
    <property type="match status" value="1"/>
</dbReference>
<accession>A0A1H6THA7</accession>
<keyword evidence="1" id="KW-0963">Cytoplasm</keyword>
<dbReference type="InterPro" id="IPR036388">
    <property type="entry name" value="WH-like_DNA-bd_sf"/>
</dbReference>
<keyword evidence="2" id="KW-0132">Cell division</keyword>
<dbReference type="Proteomes" id="UP000242999">
    <property type="component" value="Unassembled WGS sequence"/>
</dbReference>
<dbReference type="GO" id="GO:0051304">
    <property type="term" value="P:chromosome separation"/>
    <property type="evidence" value="ECO:0007669"/>
    <property type="project" value="InterPro"/>
</dbReference>
<dbReference type="Gene3D" id="1.10.10.10">
    <property type="entry name" value="Winged helix-like DNA-binding domain superfamily/Winged helix DNA-binding domain"/>
    <property type="match status" value="2"/>
</dbReference>
<dbReference type="InterPro" id="IPR036390">
    <property type="entry name" value="WH_DNA-bd_sf"/>
</dbReference>
<evidence type="ECO:0000256" key="1">
    <source>
        <dbReference type="ARBA" id="ARBA00022490"/>
    </source>
</evidence>
<evidence type="ECO:0000256" key="2">
    <source>
        <dbReference type="ARBA" id="ARBA00022618"/>
    </source>
</evidence>
<dbReference type="AlphaFoldDB" id="A0A1H6THA7"/>
<name>A0A1H6THA7_9GAMM</name>
<dbReference type="PANTHER" id="PTHR34298:SF2">
    <property type="entry name" value="SEGREGATION AND CONDENSATION PROTEIN B"/>
    <property type="match status" value="1"/>
</dbReference>
<gene>
    <name evidence="5" type="ORF">SAMN05421831_11095</name>
</gene>
<proteinExistence type="predicted"/>
<dbReference type="STRING" id="64971.SAMN05421831_11095"/>
<dbReference type="GO" id="GO:0051301">
    <property type="term" value="P:cell division"/>
    <property type="evidence" value="ECO:0007669"/>
    <property type="project" value="UniProtKB-KW"/>
</dbReference>
<reference evidence="6" key="1">
    <citation type="submission" date="2016-10" db="EMBL/GenBank/DDBJ databases">
        <authorList>
            <person name="Varghese N."/>
            <person name="Submissions S."/>
        </authorList>
    </citation>
    <scope>NUCLEOTIDE SEQUENCE [LARGE SCALE GENOMIC DNA]</scope>
    <source>
        <strain evidence="6">DSM 7165</strain>
    </source>
</reference>
<evidence type="ECO:0000256" key="3">
    <source>
        <dbReference type="ARBA" id="ARBA00022829"/>
    </source>
</evidence>
<keyword evidence="3" id="KW-0159">Chromosome partition</keyword>
<dbReference type="PIRSF" id="PIRSF019345">
    <property type="entry name" value="ScpB"/>
    <property type="match status" value="1"/>
</dbReference>
<organism evidence="5 6">
    <name type="scientific">Allopseudospirillum japonicum</name>
    <dbReference type="NCBI Taxonomy" id="64971"/>
    <lineage>
        <taxon>Bacteria</taxon>
        <taxon>Pseudomonadati</taxon>
        <taxon>Pseudomonadota</taxon>
        <taxon>Gammaproteobacteria</taxon>
        <taxon>Oceanospirillales</taxon>
        <taxon>Oceanospirillaceae</taxon>
        <taxon>Allopseudospirillum</taxon>
    </lineage>
</organism>
<dbReference type="NCBIfam" id="TIGR00281">
    <property type="entry name" value="SMC-Scp complex subunit ScpB"/>
    <property type="match status" value="1"/>
</dbReference>
<keyword evidence="6" id="KW-1185">Reference proteome</keyword>
<dbReference type="RefSeq" id="WP_093311180.1">
    <property type="nucleotide sequence ID" value="NZ_FNYH01000010.1"/>
</dbReference>
<dbReference type="SUPFAM" id="SSF46785">
    <property type="entry name" value="Winged helix' DNA-binding domain"/>
    <property type="match status" value="2"/>
</dbReference>
<evidence type="ECO:0000313" key="5">
    <source>
        <dbReference type="EMBL" id="SEI79463.1"/>
    </source>
</evidence>
<keyword evidence="4" id="KW-0131">Cell cycle</keyword>
<dbReference type="OrthoDB" id="9806226at2"/>
<evidence type="ECO:0000256" key="4">
    <source>
        <dbReference type="ARBA" id="ARBA00023306"/>
    </source>
</evidence>
<dbReference type="InterPro" id="IPR005234">
    <property type="entry name" value="ScpB_csome_segregation"/>
</dbReference>
<sequence>MSQISLVNLLEALLLATAEPLSLQELNALVAPKETSEETPFPLFTRSQVQAALQELAALEAQRPFRLQKVASGYRLQLKAEYSPWLQRMAQTRPPRYSRALLETLALIAYRQPLTRTDIEQVRGVSVSSQIIHTLEERGWIRIIGQRDTPGRPNLYATTRQFLDDFNLQSLEELPALDEIRSLDELDQQWSQQTQQQENLSFADLYQRLQARLAISEEEETATRH</sequence>
<dbReference type="PANTHER" id="PTHR34298">
    <property type="entry name" value="SEGREGATION AND CONDENSATION PROTEIN B"/>
    <property type="match status" value="1"/>
</dbReference>
<dbReference type="EMBL" id="FNYH01000010">
    <property type="protein sequence ID" value="SEI79463.1"/>
    <property type="molecule type" value="Genomic_DNA"/>
</dbReference>